<keyword evidence="2" id="KW-0472">Membrane</keyword>
<dbReference type="Proteomes" id="UP001153292">
    <property type="component" value="Chromosome 2"/>
</dbReference>
<name>A0ABN8L3V8_CHISP</name>
<evidence type="ECO:0000313" key="4">
    <source>
        <dbReference type="EMBL" id="CAH2985413.1"/>
    </source>
</evidence>
<feature type="chain" id="PRO_5046889040" description="Neural proliferation differentiation and control protein 1" evidence="3">
    <location>
        <begin position="19"/>
        <end position="415"/>
    </location>
</feature>
<evidence type="ECO:0000256" key="1">
    <source>
        <dbReference type="SAM" id="MobiDB-lite"/>
    </source>
</evidence>
<dbReference type="InterPro" id="IPR009635">
    <property type="entry name" value="NPDC1"/>
</dbReference>
<proteinExistence type="predicted"/>
<evidence type="ECO:0000256" key="2">
    <source>
        <dbReference type="SAM" id="Phobius"/>
    </source>
</evidence>
<evidence type="ECO:0008006" key="6">
    <source>
        <dbReference type="Google" id="ProtNLM"/>
    </source>
</evidence>
<gene>
    <name evidence="4" type="ORF">CHILSU_LOCUS5245</name>
</gene>
<keyword evidence="5" id="KW-1185">Reference proteome</keyword>
<dbReference type="EMBL" id="OU963895">
    <property type="protein sequence ID" value="CAH2985413.1"/>
    <property type="molecule type" value="Genomic_DNA"/>
</dbReference>
<evidence type="ECO:0000313" key="5">
    <source>
        <dbReference type="Proteomes" id="UP001153292"/>
    </source>
</evidence>
<keyword evidence="2" id="KW-0812">Transmembrane</keyword>
<evidence type="ECO:0000256" key="3">
    <source>
        <dbReference type="SAM" id="SignalP"/>
    </source>
</evidence>
<feature type="compositionally biased region" description="Acidic residues" evidence="1">
    <location>
        <begin position="362"/>
        <end position="371"/>
    </location>
</feature>
<keyword evidence="3" id="KW-0732">Signal</keyword>
<dbReference type="Pfam" id="PF06809">
    <property type="entry name" value="NPDC1"/>
    <property type="match status" value="1"/>
</dbReference>
<reference evidence="4" key="1">
    <citation type="submission" date="2021-12" db="EMBL/GenBank/DDBJ databases">
        <authorList>
            <person name="King R."/>
        </authorList>
    </citation>
    <scope>NUCLEOTIDE SEQUENCE</scope>
</reference>
<dbReference type="PANTHER" id="PTHR23352:SF2">
    <property type="entry name" value="NEURAL PROLIFERATION DIFFERENTIATION AND CONTROL PROTEIN 1"/>
    <property type="match status" value="1"/>
</dbReference>
<feature type="region of interest" description="Disordered" evidence="1">
    <location>
        <begin position="391"/>
        <end position="415"/>
    </location>
</feature>
<feature type="transmembrane region" description="Helical" evidence="2">
    <location>
        <begin position="271"/>
        <end position="296"/>
    </location>
</feature>
<organism evidence="4 5">
    <name type="scientific">Chilo suppressalis</name>
    <name type="common">Asiatic rice borer moth</name>
    <dbReference type="NCBI Taxonomy" id="168631"/>
    <lineage>
        <taxon>Eukaryota</taxon>
        <taxon>Metazoa</taxon>
        <taxon>Ecdysozoa</taxon>
        <taxon>Arthropoda</taxon>
        <taxon>Hexapoda</taxon>
        <taxon>Insecta</taxon>
        <taxon>Pterygota</taxon>
        <taxon>Neoptera</taxon>
        <taxon>Endopterygota</taxon>
        <taxon>Lepidoptera</taxon>
        <taxon>Glossata</taxon>
        <taxon>Ditrysia</taxon>
        <taxon>Pyraloidea</taxon>
        <taxon>Crambidae</taxon>
        <taxon>Crambinae</taxon>
        <taxon>Chilo</taxon>
    </lineage>
</organism>
<keyword evidence="2" id="KW-1133">Transmembrane helix</keyword>
<feature type="signal peptide" evidence="3">
    <location>
        <begin position="1"/>
        <end position="18"/>
    </location>
</feature>
<dbReference type="PANTHER" id="PTHR23352">
    <property type="entry name" value="NEURAL PROLIFERATION DIFFERENTIATION AND CONTROL PROTEIN-1 NPDC-1 PROTEIN"/>
    <property type="match status" value="1"/>
</dbReference>
<feature type="region of interest" description="Disordered" evidence="1">
    <location>
        <begin position="352"/>
        <end position="371"/>
    </location>
</feature>
<protein>
    <recommendedName>
        <fullName evidence="6">Neural proliferation differentiation and control protein 1</fullName>
    </recommendedName>
</protein>
<accession>A0ABN8L3V8</accession>
<sequence length="415" mass="46501">MHLLVPLLVAAAAVCAIARPPGPSQELDSTQSQYDLPPPSIRGFFNEYYFPRLLMTQYMDYDGSPVVPHPRDEWLNKEIDRINRMEDEADSAGPGSYEKDLARIFNREPYVVRMFESPTNIQDDPYSRVLRRSYAPIQPAIGYNAPDVSQSYRNSQEVVNPFLIGQNIDHRKNFALTPLDKGYFDSLTTHRDKPVTKSVDGHHEGGGLMHIELQTPRQTRQNPNLSKTKHLIAEHLDQLRSGLLHEDSGTTEKPRSIHMVEAAPNDPADSIYGIAVIAAVGTALVLTIIGFAFGWYTMTKRAKAAADVDYPAYGVTGPTIDMTGDRKLAHSAHMYHYQHQKQQIIAMERNGMEQRNGSISEPESEEENEEGDYTVYECPGFATTGDMEVKNPLFSEEPTPATPGKCELVKPQPKE</sequence>